<gene>
    <name evidence="2" type="ORF">COMA2_20062</name>
</gene>
<reference evidence="3" key="1">
    <citation type="submission" date="2015-10" db="EMBL/GenBank/DDBJ databases">
        <authorList>
            <person name="Luecker S."/>
            <person name="Luecker S."/>
        </authorList>
    </citation>
    <scope>NUCLEOTIDE SEQUENCE [LARGE SCALE GENOMIC DNA]</scope>
</reference>
<evidence type="ECO:0000259" key="1">
    <source>
        <dbReference type="Pfam" id="PF14760"/>
    </source>
</evidence>
<accession>A0A0S4LCY6</accession>
<organism evidence="2 3">
    <name type="scientific">Candidatus Nitrospira nitrificans</name>
    <dbReference type="NCBI Taxonomy" id="1742973"/>
    <lineage>
        <taxon>Bacteria</taxon>
        <taxon>Pseudomonadati</taxon>
        <taxon>Nitrospirota</taxon>
        <taxon>Nitrospiria</taxon>
        <taxon>Nitrospirales</taxon>
        <taxon>Nitrospiraceae</taxon>
        <taxon>Nitrospira</taxon>
    </lineage>
</organism>
<sequence>MESRDIYITKFDLVRLKELLEVGIGFKERDREYLESLQDELDRPISSSLPQFLITWSR</sequence>
<dbReference type="AlphaFoldDB" id="A0A0S4LCY6"/>
<proteinExistence type="predicted"/>
<evidence type="ECO:0000313" key="2">
    <source>
        <dbReference type="EMBL" id="CUS35055.1"/>
    </source>
</evidence>
<dbReference type="Pfam" id="PF14760">
    <property type="entry name" value="Rnk_N"/>
    <property type="match status" value="1"/>
</dbReference>
<feature type="domain" description="Regulator of nucleoside diphosphate kinase N-terminal" evidence="1">
    <location>
        <begin position="4"/>
        <end position="43"/>
    </location>
</feature>
<dbReference type="InterPro" id="IPR029462">
    <property type="entry name" value="Rnk_N"/>
</dbReference>
<dbReference type="STRING" id="1742973.COMA2_20062"/>
<dbReference type="Proteomes" id="UP000198736">
    <property type="component" value="Unassembled WGS sequence"/>
</dbReference>
<protein>
    <recommendedName>
        <fullName evidence="1">Regulator of nucleoside diphosphate kinase N-terminal domain-containing protein</fullName>
    </recommendedName>
</protein>
<dbReference type="EMBL" id="CZPZ01000012">
    <property type="protein sequence ID" value="CUS35055.1"/>
    <property type="molecule type" value="Genomic_DNA"/>
</dbReference>
<dbReference type="RefSeq" id="WP_342672606.1">
    <property type="nucleotide sequence ID" value="NZ_CZPZ01000012.1"/>
</dbReference>
<keyword evidence="3" id="KW-1185">Reference proteome</keyword>
<name>A0A0S4LCY6_9BACT</name>
<evidence type="ECO:0000313" key="3">
    <source>
        <dbReference type="Proteomes" id="UP000198736"/>
    </source>
</evidence>